<accession>A0A0V0TNC6</accession>
<evidence type="ECO:0000313" key="2">
    <source>
        <dbReference type="Proteomes" id="UP000055048"/>
    </source>
</evidence>
<dbReference type="Proteomes" id="UP000055048">
    <property type="component" value="Unassembled WGS sequence"/>
</dbReference>
<gene>
    <name evidence="1" type="ORF">T05_1654</name>
</gene>
<sequence>MTCRSKKRRDKLTNQRKYRENCRRVRKCKHFYFNVETSNSTRKAAKRKYNKVYTIRIARITALRLFESTAKTALNRLHFILHNFIITNGSQLT</sequence>
<evidence type="ECO:0000313" key="1">
    <source>
        <dbReference type="EMBL" id="KRX40532.1"/>
    </source>
</evidence>
<protein>
    <submittedName>
        <fullName evidence="1">Uncharacterized protein</fullName>
    </submittedName>
</protein>
<keyword evidence="2" id="KW-1185">Reference proteome</keyword>
<comment type="caution">
    <text evidence="1">The sequence shown here is derived from an EMBL/GenBank/DDBJ whole genome shotgun (WGS) entry which is preliminary data.</text>
</comment>
<organism evidence="1 2">
    <name type="scientific">Trichinella murrelli</name>
    <dbReference type="NCBI Taxonomy" id="144512"/>
    <lineage>
        <taxon>Eukaryota</taxon>
        <taxon>Metazoa</taxon>
        <taxon>Ecdysozoa</taxon>
        <taxon>Nematoda</taxon>
        <taxon>Enoplea</taxon>
        <taxon>Dorylaimia</taxon>
        <taxon>Trichinellida</taxon>
        <taxon>Trichinellidae</taxon>
        <taxon>Trichinella</taxon>
    </lineage>
</organism>
<proteinExistence type="predicted"/>
<name>A0A0V0TNC6_9BILA</name>
<reference evidence="1 2" key="1">
    <citation type="submission" date="2015-01" db="EMBL/GenBank/DDBJ databases">
        <title>Evolution of Trichinella species and genotypes.</title>
        <authorList>
            <person name="Korhonen P.K."/>
            <person name="Edoardo P."/>
            <person name="Giuseppe L.R."/>
            <person name="Gasser R.B."/>
        </authorList>
    </citation>
    <scope>NUCLEOTIDE SEQUENCE [LARGE SCALE GENOMIC DNA]</scope>
    <source>
        <strain evidence="1">ISS417</strain>
    </source>
</reference>
<dbReference type="EMBL" id="JYDJ01000197">
    <property type="protein sequence ID" value="KRX40532.1"/>
    <property type="molecule type" value="Genomic_DNA"/>
</dbReference>
<dbReference type="AlphaFoldDB" id="A0A0V0TNC6"/>